<organism evidence="1 2">
    <name type="scientific">Hymenobacter busanensis</name>
    <dbReference type="NCBI Taxonomy" id="2607656"/>
    <lineage>
        <taxon>Bacteria</taxon>
        <taxon>Pseudomonadati</taxon>
        <taxon>Bacteroidota</taxon>
        <taxon>Cytophagia</taxon>
        <taxon>Cytophagales</taxon>
        <taxon>Hymenobacteraceae</taxon>
        <taxon>Hymenobacter</taxon>
    </lineage>
</organism>
<proteinExistence type="predicted"/>
<accession>A0A7L4ZXT5</accession>
<reference evidence="1 2" key="1">
    <citation type="submission" date="2019-09" db="EMBL/GenBank/DDBJ databases">
        <title>Genome sequence of Hymenobacter sp. M3.</title>
        <authorList>
            <person name="Srinivasan S."/>
        </authorList>
    </citation>
    <scope>NUCLEOTIDE SEQUENCE [LARGE SCALE GENOMIC DNA]</scope>
    <source>
        <strain evidence="1 2">M3</strain>
    </source>
</reference>
<keyword evidence="2" id="KW-1185">Reference proteome</keyword>
<evidence type="ECO:0000313" key="1">
    <source>
        <dbReference type="EMBL" id="KAA9333470.1"/>
    </source>
</evidence>
<evidence type="ECO:0000313" key="2">
    <source>
        <dbReference type="Proteomes" id="UP000326380"/>
    </source>
</evidence>
<protein>
    <submittedName>
        <fullName evidence="1">Uncharacterized protein</fullName>
    </submittedName>
</protein>
<name>A0A7L4ZXT5_9BACT</name>
<dbReference type="RefSeq" id="WP_151078891.1">
    <property type="nucleotide sequence ID" value="NZ_CP047647.1"/>
</dbReference>
<gene>
    <name evidence="1" type="ORF">F0P96_10910</name>
</gene>
<dbReference type="AlphaFoldDB" id="A0A7L4ZXT5"/>
<dbReference type="Proteomes" id="UP000326380">
    <property type="component" value="Unassembled WGS sequence"/>
</dbReference>
<comment type="caution">
    <text evidence="1">The sequence shown here is derived from an EMBL/GenBank/DDBJ whole genome shotgun (WGS) entry which is preliminary data.</text>
</comment>
<sequence length="125" mass="13611">MYSPQKARLHLSLIAACLLTANLLPTLNKLWFVSESGNYSGSPLLTALVLAGMFNRWRPARALLAALSGLHFMLLYFMVHSGGLASVRPGFYATGALHLLALGILCFSPDLNRYMHDAPARPAAR</sequence>
<dbReference type="EMBL" id="VTWU01000003">
    <property type="protein sequence ID" value="KAA9333470.1"/>
    <property type="molecule type" value="Genomic_DNA"/>
</dbReference>